<dbReference type="SUPFAM" id="SSF54593">
    <property type="entry name" value="Glyoxalase/Bleomycin resistance protein/Dihydroxybiphenyl dioxygenase"/>
    <property type="match status" value="1"/>
</dbReference>
<dbReference type="Proteomes" id="UP001354971">
    <property type="component" value="Unassembled WGS sequence"/>
</dbReference>
<proteinExistence type="predicted"/>
<dbReference type="InterPro" id="IPR037523">
    <property type="entry name" value="VOC_core"/>
</dbReference>
<sequence length="120" mass="13843">MKLSQKTKISTPRMAEVQAWYQRLFGMVAVEEWDEGDDKGVILALGDGHNEALLEIYDTDVVHDFSGLSLQFRAEPLDEFIKRLPADIEPEDLKDRPWGARYLYLRDPLGIQVIVYEGCW</sequence>
<name>A0ABU7LR45_9PROT</name>
<evidence type="ECO:0000259" key="1">
    <source>
        <dbReference type="PROSITE" id="PS51819"/>
    </source>
</evidence>
<dbReference type="EMBL" id="JAZDRP010000003">
    <property type="protein sequence ID" value="MEE2525794.1"/>
    <property type="molecule type" value="Genomic_DNA"/>
</dbReference>
<feature type="domain" description="VOC" evidence="1">
    <location>
        <begin position="2"/>
        <end position="118"/>
    </location>
</feature>
<reference evidence="2 3" key="1">
    <citation type="submission" date="2024-01" db="EMBL/GenBank/DDBJ databases">
        <title>Hyphobacterium bacterium isolated from marine sediment.</title>
        <authorList>
            <person name="Zhao S."/>
        </authorList>
    </citation>
    <scope>NUCLEOTIDE SEQUENCE [LARGE SCALE GENOMIC DNA]</scope>
    <source>
        <strain evidence="3">HN65</strain>
    </source>
</reference>
<organism evidence="2 3">
    <name type="scientific">Hyphobacterium lacteum</name>
    <dbReference type="NCBI Taxonomy" id="3116575"/>
    <lineage>
        <taxon>Bacteria</taxon>
        <taxon>Pseudomonadati</taxon>
        <taxon>Pseudomonadota</taxon>
        <taxon>Alphaproteobacteria</taxon>
        <taxon>Maricaulales</taxon>
        <taxon>Maricaulaceae</taxon>
        <taxon>Hyphobacterium</taxon>
    </lineage>
</organism>
<gene>
    <name evidence="2" type="ORF">V0U79_05400</name>
</gene>
<evidence type="ECO:0000313" key="2">
    <source>
        <dbReference type="EMBL" id="MEE2525794.1"/>
    </source>
</evidence>
<dbReference type="Gene3D" id="3.10.180.10">
    <property type="entry name" value="2,3-Dihydroxybiphenyl 1,2-Dioxygenase, domain 1"/>
    <property type="match status" value="1"/>
</dbReference>
<comment type="caution">
    <text evidence="2">The sequence shown here is derived from an EMBL/GenBank/DDBJ whole genome shotgun (WGS) entry which is preliminary data.</text>
</comment>
<dbReference type="InterPro" id="IPR029068">
    <property type="entry name" value="Glyas_Bleomycin-R_OHBP_Dase"/>
</dbReference>
<dbReference type="RefSeq" id="WP_330198458.1">
    <property type="nucleotide sequence ID" value="NZ_JAZDRP010000003.1"/>
</dbReference>
<dbReference type="PROSITE" id="PS51819">
    <property type="entry name" value="VOC"/>
    <property type="match status" value="1"/>
</dbReference>
<keyword evidence="3" id="KW-1185">Reference proteome</keyword>
<evidence type="ECO:0000313" key="3">
    <source>
        <dbReference type="Proteomes" id="UP001354971"/>
    </source>
</evidence>
<protein>
    <submittedName>
        <fullName evidence="2">VOC family protein</fullName>
    </submittedName>
</protein>
<dbReference type="Pfam" id="PF00903">
    <property type="entry name" value="Glyoxalase"/>
    <property type="match status" value="1"/>
</dbReference>
<dbReference type="InterPro" id="IPR004360">
    <property type="entry name" value="Glyas_Fos-R_dOase_dom"/>
</dbReference>
<accession>A0ABU7LR45</accession>